<evidence type="ECO:0000256" key="13">
    <source>
        <dbReference type="ARBA" id="ARBA00023136"/>
    </source>
</evidence>
<evidence type="ECO:0000256" key="17">
    <source>
        <dbReference type="ARBA" id="ARBA00048623"/>
    </source>
</evidence>
<dbReference type="KEGG" id="sulg:FJR48_00545"/>
<dbReference type="Pfam" id="PF02654">
    <property type="entry name" value="CobS"/>
    <property type="match status" value="1"/>
</dbReference>
<feature type="transmembrane region" description="Helical" evidence="19">
    <location>
        <begin position="174"/>
        <end position="207"/>
    </location>
</feature>
<proteinExistence type="inferred from homology"/>
<dbReference type="GO" id="GO:0008818">
    <property type="term" value="F:cobalamin 5'-phosphate synthase activity"/>
    <property type="evidence" value="ECO:0007669"/>
    <property type="project" value="UniProtKB-UniRule"/>
</dbReference>
<keyword evidence="12 19" id="KW-1133">Transmembrane helix</keyword>
<keyword evidence="7 19" id="KW-1003">Cell membrane</keyword>
<dbReference type="OrthoDB" id="9794223at2"/>
<evidence type="ECO:0000256" key="7">
    <source>
        <dbReference type="ARBA" id="ARBA00022475"/>
    </source>
</evidence>
<dbReference type="PANTHER" id="PTHR34148">
    <property type="entry name" value="ADENOSYLCOBINAMIDE-GDP RIBAZOLETRANSFERASE"/>
    <property type="match status" value="1"/>
</dbReference>
<keyword evidence="21" id="KW-1185">Reference proteome</keyword>
<keyword evidence="9 19" id="KW-0808">Transferase</keyword>
<comment type="subcellular location">
    <subcellularLocation>
        <location evidence="2 19">Cell membrane</location>
        <topology evidence="2 19">Multi-pass membrane protein</topology>
    </subcellularLocation>
</comment>
<comment type="cofactor">
    <cofactor evidence="1 19">
        <name>Mg(2+)</name>
        <dbReference type="ChEBI" id="CHEBI:18420"/>
    </cofactor>
</comment>
<keyword evidence="13 19" id="KW-0472">Membrane</keyword>
<evidence type="ECO:0000256" key="1">
    <source>
        <dbReference type="ARBA" id="ARBA00001946"/>
    </source>
</evidence>
<comment type="catalytic activity">
    <reaction evidence="17 19">
        <text>alpha-ribazole + adenosylcob(III)inamide-GDP = adenosylcob(III)alamin + GMP + H(+)</text>
        <dbReference type="Rhea" id="RHEA:16049"/>
        <dbReference type="ChEBI" id="CHEBI:10329"/>
        <dbReference type="ChEBI" id="CHEBI:15378"/>
        <dbReference type="ChEBI" id="CHEBI:18408"/>
        <dbReference type="ChEBI" id="CHEBI:58115"/>
        <dbReference type="ChEBI" id="CHEBI:60487"/>
        <dbReference type="EC" id="2.7.8.26"/>
    </reaction>
</comment>
<evidence type="ECO:0000256" key="9">
    <source>
        <dbReference type="ARBA" id="ARBA00022679"/>
    </source>
</evidence>
<feature type="transmembrane region" description="Helical" evidence="19">
    <location>
        <begin position="33"/>
        <end position="52"/>
    </location>
</feature>
<organism evidence="20 21">
    <name type="scientific">Sulfurimonas lithotrophica</name>
    <dbReference type="NCBI Taxonomy" id="2590022"/>
    <lineage>
        <taxon>Bacteria</taxon>
        <taxon>Pseudomonadati</taxon>
        <taxon>Campylobacterota</taxon>
        <taxon>Epsilonproteobacteria</taxon>
        <taxon>Campylobacterales</taxon>
        <taxon>Sulfurimonadaceae</taxon>
        <taxon>Sulfurimonas</taxon>
    </lineage>
</organism>
<feature type="transmembrane region" description="Helical" evidence="19">
    <location>
        <begin position="64"/>
        <end position="82"/>
    </location>
</feature>
<feature type="transmembrane region" description="Helical" evidence="19">
    <location>
        <begin position="134"/>
        <end position="154"/>
    </location>
</feature>
<evidence type="ECO:0000256" key="19">
    <source>
        <dbReference type="HAMAP-Rule" id="MF_00719"/>
    </source>
</evidence>
<evidence type="ECO:0000256" key="6">
    <source>
        <dbReference type="ARBA" id="ARBA00015850"/>
    </source>
</evidence>
<evidence type="ECO:0000256" key="14">
    <source>
        <dbReference type="ARBA" id="ARBA00025228"/>
    </source>
</evidence>
<comment type="catalytic activity">
    <reaction evidence="18 19">
        <text>alpha-ribazole 5'-phosphate + adenosylcob(III)inamide-GDP = adenosylcob(III)alamin 5'-phosphate + GMP + H(+)</text>
        <dbReference type="Rhea" id="RHEA:23560"/>
        <dbReference type="ChEBI" id="CHEBI:15378"/>
        <dbReference type="ChEBI" id="CHEBI:57918"/>
        <dbReference type="ChEBI" id="CHEBI:58115"/>
        <dbReference type="ChEBI" id="CHEBI:60487"/>
        <dbReference type="ChEBI" id="CHEBI:60493"/>
        <dbReference type="EC" id="2.7.8.26"/>
    </reaction>
</comment>
<evidence type="ECO:0000313" key="20">
    <source>
        <dbReference type="EMBL" id="QFR48290.1"/>
    </source>
</evidence>
<gene>
    <name evidence="19" type="primary">cobS</name>
    <name evidence="20" type="ORF">FJR48_00545</name>
</gene>
<dbReference type="InterPro" id="IPR003805">
    <property type="entry name" value="CobS"/>
</dbReference>
<evidence type="ECO:0000313" key="21">
    <source>
        <dbReference type="Proteomes" id="UP000326944"/>
    </source>
</evidence>
<evidence type="ECO:0000256" key="18">
    <source>
        <dbReference type="ARBA" id="ARBA00049504"/>
    </source>
</evidence>
<evidence type="ECO:0000256" key="2">
    <source>
        <dbReference type="ARBA" id="ARBA00004651"/>
    </source>
</evidence>
<dbReference type="Proteomes" id="UP000326944">
    <property type="component" value="Chromosome"/>
</dbReference>
<feature type="transmembrane region" description="Helical" evidence="19">
    <location>
        <begin position="102"/>
        <end position="122"/>
    </location>
</feature>
<dbReference type="GO" id="GO:0005886">
    <property type="term" value="C:plasma membrane"/>
    <property type="evidence" value="ECO:0007669"/>
    <property type="project" value="UniProtKB-SubCell"/>
</dbReference>
<evidence type="ECO:0000256" key="11">
    <source>
        <dbReference type="ARBA" id="ARBA00022842"/>
    </source>
</evidence>
<evidence type="ECO:0000256" key="10">
    <source>
        <dbReference type="ARBA" id="ARBA00022692"/>
    </source>
</evidence>
<dbReference type="AlphaFoldDB" id="A0A5P8NY06"/>
<dbReference type="UniPathway" id="UPA00148">
    <property type="reaction ID" value="UER00238"/>
</dbReference>
<dbReference type="RefSeq" id="WP_152306233.1">
    <property type="nucleotide sequence ID" value="NZ_CP043617.1"/>
</dbReference>
<evidence type="ECO:0000256" key="16">
    <source>
        <dbReference type="ARBA" id="ARBA00032853"/>
    </source>
</evidence>
<sequence>MKKILKGFALSVSMLTTLPFFKMHDFFKGINGYAVMFFPLVGLILGFTLFGIHSLLEPFVASTHLNIIIFALLVLFTGALHLDGFADTIDGLYVKKEKALEVMSDPHIGAMGMIITAVFLILKASTFMLLESFYLLPFILLLSRFNAVLAIYFFPYIGGGMAKLAKDEFSKTQLIFAALFTILLAILLSWKLVLISLLTLVIVSKFFVKRYGGLSGDIYGFTIEVSELILLNIVVFGLI</sequence>
<reference evidence="20 21" key="1">
    <citation type="submission" date="2019-09" db="EMBL/GenBank/DDBJ databases">
        <title>Sulfurimonas gotlandica sp. nov., a chemoautotrophic and psychrotolerant epsilonproteobacterium isolated from a pelagic redoxcline, and an emended description of the genus Sulfurimonas.</title>
        <authorList>
            <person name="Wang S."/>
            <person name="Jiang L."/>
            <person name="Shao S."/>
        </authorList>
    </citation>
    <scope>NUCLEOTIDE SEQUENCE [LARGE SCALE GENOMIC DNA]</scope>
    <source>
        <strain evidence="20 21">GYSZ_1</strain>
    </source>
</reference>
<dbReference type="GO" id="GO:0051073">
    <property type="term" value="F:adenosylcobinamide-GDP ribazoletransferase activity"/>
    <property type="evidence" value="ECO:0007669"/>
    <property type="project" value="UniProtKB-UniRule"/>
</dbReference>
<accession>A0A5P8NY06</accession>
<dbReference type="EC" id="2.7.8.26" evidence="5 19"/>
<evidence type="ECO:0000256" key="5">
    <source>
        <dbReference type="ARBA" id="ARBA00013200"/>
    </source>
</evidence>
<feature type="transmembrane region" description="Helical" evidence="19">
    <location>
        <begin position="219"/>
        <end position="238"/>
    </location>
</feature>
<name>A0A5P8NY06_9BACT</name>
<dbReference type="EMBL" id="CP043617">
    <property type="protein sequence ID" value="QFR48290.1"/>
    <property type="molecule type" value="Genomic_DNA"/>
</dbReference>
<comment type="similarity">
    <text evidence="4 19">Belongs to the CobS family.</text>
</comment>
<evidence type="ECO:0000256" key="15">
    <source>
        <dbReference type="ARBA" id="ARBA00032605"/>
    </source>
</evidence>
<keyword evidence="10 19" id="KW-0812">Transmembrane</keyword>
<keyword evidence="11 19" id="KW-0460">Magnesium</keyword>
<evidence type="ECO:0000256" key="12">
    <source>
        <dbReference type="ARBA" id="ARBA00022989"/>
    </source>
</evidence>
<comment type="pathway">
    <text evidence="3 19">Cofactor biosynthesis; adenosylcobalamin biosynthesis; adenosylcobalamin from cob(II)yrinate a,c-diamide: step 7/7.</text>
</comment>
<dbReference type="HAMAP" id="MF_00719">
    <property type="entry name" value="CobS"/>
    <property type="match status" value="1"/>
</dbReference>
<comment type="function">
    <text evidence="14 19">Joins adenosylcobinamide-GDP and alpha-ribazole to generate adenosylcobalamin (Ado-cobalamin). Also synthesizes adenosylcobalamin 5'-phosphate from adenosylcobinamide-GDP and alpha-ribazole 5'-phosphate.</text>
</comment>
<evidence type="ECO:0000256" key="3">
    <source>
        <dbReference type="ARBA" id="ARBA00004663"/>
    </source>
</evidence>
<evidence type="ECO:0000256" key="4">
    <source>
        <dbReference type="ARBA" id="ARBA00010561"/>
    </source>
</evidence>
<evidence type="ECO:0000256" key="8">
    <source>
        <dbReference type="ARBA" id="ARBA00022573"/>
    </source>
</evidence>
<dbReference type="PANTHER" id="PTHR34148:SF1">
    <property type="entry name" value="ADENOSYLCOBINAMIDE-GDP RIBAZOLETRANSFERASE"/>
    <property type="match status" value="1"/>
</dbReference>
<keyword evidence="8 19" id="KW-0169">Cobalamin biosynthesis</keyword>
<protein>
    <recommendedName>
        <fullName evidence="6 19">Adenosylcobinamide-GDP ribazoletransferase</fullName>
        <ecNumber evidence="5 19">2.7.8.26</ecNumber>
    </recommendedName>
    <alternativeName>
        <fullName evidence="16 19">Cobalamin synthase</fullName>
    </alternativeName>
    <alternativeName>
        <fullName evidence="15 19">Cobalamin-5'-phosphate synthase</fullName>
    </alternativeName>
</protein>
<dbReference type="GO" id="GO:0009236">
    <property type="term" value="P:cobalamin biosynthetic process"/>
    <property type="evidence" value="ECO:0007669"/>
    <property type="project" value="UniProtKB-UniRule"/>
</dbReference>